<name>A0A7S4E9J6_9STRA</name>
<protein>
    <recommendedName>
        <fullName evidence="3">Hexosyltransferase</fullName>
    </recommendedName>
</protein>
<dbReference type="AlphaFoldDB" id="A0A7S4E9J6"/>
<gene>
    <name evidence="2" type="ORF">PCAL00307_LOCUS15058</name>
</gene>
<feature type="signal peptide" evidence="1">
    <location>
        <begin position="1"/>
        <end position="20"/>
    </location>
</feature>
<evidence type="ECO:0008006" key="3">
    <source>
        <dbReference type="Google" id="ProtNLM"/>
    </source>
</evidence>
<keyword evidence="1" id="KW-0732">Signal</keyword>
<reference evidence="2" key="1">
    <citation type="submission" date="2021-01" db="EMBL/GenBank/DDBJ databases">
        <authorList>
            <person name="Corre E."/>
            <person name="Pelletier E."/>
            <person name="Niang G."/>
            <person name="Scheremetjew M."/>
            <person name="Finn R."/>
            <person name="Kale V."/>
            <person name="Holt S."/>
            <person name="Cochrane G."/>
            <person name="Meng A."/>
            <person name="Brown T."/>
            <person name="Cohen L."/>
        </authorList>
    </citation>
    <scope>NUCLEOTIDE SEQUENCE</scope>
    <source>
        <strain evidence="2">CCMP1756</strain>
    </source>
</reference>
<accession>A0A7S4E9J6</accession>
<dbReference type="EMBL" id="HBIW01017468">
    <property type="protein sequence ID" value="CAE0699622.1"/>
    <property type="molecule type" value="Transcribed_RNA"/>
</dbReference>
<sequence length="502" mass="54601">MRRFLLLAALHHAAAKDAVAVLLTTKPSGKADGWSPRSVKAGKATEACASGPSLCAVLVLRATVRQYGNIPDADFVALVDKPCPPQLKVSLVENDIIPKEMDFGDKKRSKLFGDYLLMRKYYIFTLTEYDKVLLLDTDTIVVGSLRHLFVNKASCGNALSSTDADERDRCWPETDDVCQAQPVALAQQTVGTPILTAFFLAYPSQETWDSLSNELYRVCGGGAICNKRRIYALGWLANHTTPPPSGARFGLNAYNVTTYKPHAWAMRKAQTGRRRFRIGASPWEGMGAGFTDQGFAEHFFALQNKNLYSVSHRTCKLKYVHFNMPPKQTSVSCISTVWGSAAVSRHRRASSPGEKAGGGLFSDFEAVRTATGPSTQALVLPRQALPETCCLQGVRRSGFEMGRPQVRPGLVVAVRAPSQVLRVAAAKLRGEVFVRPRPEAGGARVVHGRNDGEFHAKMQGLGRAVAAPRRVAAAARRAPGVLVRAVRVICATAFCCFVIILA</sequence>
<feature type="chain" id="PRO_5031496700" description="Hexosyltransferase" evidence="1">
    <location>
        <begin position="21"/>
        <end position="502"/>
    </location>
</feature>
<evidence type="ECO:0000256" key="1">
    <source>
        <dbReference type="SAM" id="SignalP"/>
    </source>
</evidence>
<proteinExistence type="predicted"/>
<dbReference type="InterPro" id="IPR029044">
    <property type="entry name" value="Nucleotide-diphossugar_trans"/>
</dbReference>
<dbReference type="Gene3D" id="3.90.550.10">
    <property type="entry name" value="Spore Coat Polysaccharide Biosynthesis Protein SpsA, Chain A"/>
    <property type="match status" value="1"/>
</dbReference>
<organism evidence="2">
    <name type="scientific">Pelagomonas calceolata</name>
    <dbReference type="NCBI Taxonomy" id="35677"/>
    <lineage>
        <taxon>Eukaryota</taxon>
        <taxon>Sar</taxon>
        <taxon>Stramenopiles</taxon>
        <taxon>Ochrophyta</taxon>
        <taxon>Pelagophyceae</taxon>
        <taxon>Pelagomonadales</taxon>
        <taxon>Pelagomonadaceae</taxon>
        <taxon>Pelagomonas</taxon>
    </lineage>
</organism>
<dbReference type="SUPFAM" id="SSF53448">
    <property type="entry name" value="Nucleotide-diphospho-sugar transferases"/>
    <property type="match status" value="1"/>
</dbReference>
<evidence type="ECO:0000313" key="2">
    <source>
        <dbReference type="EMBL" id="CAE0699622.1"/>
    </source>
</evidence>